<name>A0ABQ4PXG6_9PROT</name>
<keyword evidence="4" id="KW-0560">Oxidoreductase</keyword>
<sequence length="153" mass="16280">MTNLGSLGWVSDQAGYRYQATHPVTGLPWPAIPQALLDIWAAVSGYAPLPQACLVNLYQQGAKMGLHRDENEEDRDAPVVSISLGDSAIFRLGGPERSGPTTSLKLTSGDVVVLGGSSRHFYHGIDRVLAGSSSLVQGGGRINLTMRVVRRPG</sequence>
<dbReference type="Proteomes" id="UP001161064">
    <property type="component" value="Unassembled WGS sequence"/>
</dbReference>
<dbReference type="SUPFAM" id="SSF51197">
    <property type="entry name" value="Clavaminate synthase-like"/>
    <property type="match status" value="1"/>
</dbReference>
<dbReference type="InterPro" id="IPR005123">
    <property type="entry name" value="Oxoglu/Fe-dep_dioxygenase_dom"/>
</dbReference>
<keyword evidence="3" id="KW-0223">Dioxygenase</keyword>
<dbReference type="InterPro" id="IPR004574">
    <property type="entry name" value="Alkb"/>
</dbReference>
<evidence type="ECO:0000256" key="5">
    <source>
        <dbReference type="ARBA" id="ARBA00023004"/>
    </source>
</evidence>
<evidence type="ECO:0000256" key="4">
    <source>
        <dbReference type="ARBA" id="ARBA00023002"/>
    </source>
</evidence>
<dbReference type="InterPro" id="IPR037151">
    <property type="entry name" value="AlkB-like_sf"/>
</dbReference>
<organism evidence="7 8">
    <name type="scientific">Candidatus Phycosocius spiralis</name>
    <dbReference type="NCBI Taxonomy" id="2815099"/>
    <lineage>
        <taxon>Bacteria</taxon>
        <taxon>Pseudomonadati</taxon>
        <taxon>Pseudomonadota</taxon>
        <taxon>Alphaproteobacteria</taxon>
        <taxon>Caulobacterales</taxon>
        <taxon>Caulobacterales incertae sedis</taxon>
        <taxon>Candidatus Phycosocius</taxon>
    </lineage>
</organism>
<dbReference type="PROSITE" id="PS51471">
    <property type="entry name" value="FE2OG_OXY"/>
    <property type="match status" value="1"/>
</dbReference>
<dbReference type="PANTHER" id="PTHR16557">
    <property type="entry name" value="ALKYLATED DNA REPAIR PROTEIN ALKB-RELATED"/>
    <property type="match status" value="1"/>
</dbReference>
<evidence type="ECO:0000256" key="1">
    <source>
        <dbReference type="ARBA" id="ARBA00001954"/>
    </source>
</evidence>
<dbReference type="PANTHER" id="PTHR16557:SF2">
    <property type="entry name" value="NUCLEIC ACID DIOXYGENASE ALKBH1"/>
    <property type="match status" value="1"/>
</dbReference>
<dbReference type="Pfam" id="PF13532">
    <property type="entry name" value="2OG-FeII_Oxy_2"/>
    <property type="match status" value="1"/>
</dbReference>
<evidence type="ECO:0000313" key="7">
    <source>
        <dbReference type="EMBL" id="GIU67708.1"/>
    </source>
</evidence>
<keyword evidence="8" id="KW-1185">Reference proteome</keyword>
<protein>
    <recommendedName>
        <fullName evidence="6">Fe2OG dioxygenase domain-containing protein</fullName>
    </recommendedName>
</protein>
<reference evidence="7" key="1">
    <citation type="submission" date="2021-05" db="EMBL/GenBank/DDBJ databases">
        <authorList>
            <person name="Tanabe Y."/>
        </authorList>
    </citation>
    <scope>NUCLEOTIDE SEQUENCE</scope>
    <source>
        <strain evidence="7">BOTRYCO-1</strain>
    </source>
</reference>
<evidence type="ECO:0000313" key="8">
    <source>
        <dbReference type="Proteomes" id="UP001161064"/>
    </source>
</evidence>
<evidence type="ECO:0000256" key="3">
    <source>
        <dbReference type="ARBA" id="ARBA00022964"/>
    </source>
</evidence>
<keyword evidence="5" id="KW-0408">Iron</keyword>
<accession>A0ABQ4PXG6</accession>
<dbReference type="Gene3D" id="2.60.120.590">
    <property type="entry name" value="Alpha-ketoglutarate-dependent dioxygenase AlkB-like"/>
    <property type="match status" value="1"/>
</dbReference>
<evidence type="ECO:0000256" key="2">
    <source>
        <dbReference type="ARBA" id="ARBA00022723"/>
    </source>
</evidence>
<feature type="domain" description="Fe2OG dioxygenase" evidence="6">
    <location>
        <begin position="49"/>
        <end position="150"/>
    </location>
</feature>
<comment type="cofactor">
    <cofactor evidence="1">
        <name>Fe(2+)</name>
        <dbReference type="ChEBI" id="CHEBI:29033"/>
    </cofactor>
</comment>
<reference evidence="7" key="2">
    <citation type="journal article" date="2023" name="ISME Commun">
        <title>Characterization of a bloom-associated alphaproteobacterial lineage, 'Candidatus Phycosocius': insights into freshwater algal-bacterial interactions.</title>
        <authorList>
            <person name="Tanabe Y."/>
            <person name="Yamaguchi H."/>
            <person name="Yoshida M."/>
            <person name="Kai A."/>
            <person name="Okazaki Y."/>
        </authorList>
    </citation>
    <scope>NUCLEOTIDE SEQUENCE</scope>
    <source>
        <strain evidence="7">BOTRYCO-1</strain>
    </source>
</reference>
<comment type="caution">
    <text evidence="7">The sequence shown here is derived from an EMBL/GenBank/DDBJ whole genome shotgun (WGS) entry which is preliminary data.</text>
</comment>
<dbReference type="InterPro" id="IPR027450">
    <property type="entry name" value="AlkB-like"/>
</dbReference>
<keyword evidence="2" id="KW-0479">Metal-binding</keyword>
<proteinExistence type="predicted"/>
<gene>
    <name evidence="7" type="ORF">PsB1_1862</name>
</gene>
<evidence type="ECO:0000259" key="6">
    <source>
        <dbReference type="PROSITE" id="PS51471"/>
    </source>
</evidence>
<dbReference type="EMBL" id="BPFZ01000012">
    <property type="protein sequence ID" value="GIU67708.1"/>
    <property type="molecule type" value="Genomic_DNA"/>
</dbReference>